<reference evidence="2 3" key="1">
    <citation type="journal article" date="2019" name="Int. J. Syst. Evol. Microbiol.">
        <title>The Global Catalogue of Microorganisms (GCM) 10K type strain sequencing project: providing services to taxonomists for standard genome sequencing and annotation.</title>
        <authorList>
            <consortium name="The Broad Institute Genomics Platform"/>
            <consortium name="The Broad Institute Genome Sequencing Center for Infectious Disease"/>
            <person name="Wu L."/>
            <person name="Ma J."/>
        </authorList>
    </citation>
    <scope>NUCLEOTIDE SEQUENCE [LARGE SCALE GENOMIC DNA]</scope>
    <source>
        <strain evidence="2 3">DT92</strain>
    </source>
</reference>
<proteinExistence type="predicted"/>
<dbReference type="Gene3D" id="3.40.50.620">
    <property type="entry name" value="HUPs"/>
    <property type="match status" value="1"/>
</dbReference>
<feature type="domain" description="UspA" evidence="1">
    <location>
        <begin position="13"/>
        <end position="151"/>
    </location>
</feature>
<sequence>MTDTTDRTTAQALVAVERPESDADLLERARAFAAGADRRVVVVALATPDEFEELSATLETIGRTEHTSYTASDAEAGIAGDAADAAAAVFGDAVDYGVRVAVAPEAEQAETLVDIADEVGADHVFVRGARRSPTGKAVFGDRTQELLLNFDGFVTVTTVEA</sequence>
<name>A0ABD5XTM3_9EURY</name>
<evidence type="ECO:0000313" key="2">
    <source>
        <dbReference type="EMBL" id="MFC7137941.1"/>
    </source>
</evidence>
<evidence type="ECO:0000313" key="3">
    <source>
        <dbReference type="Proteomes" id="UP001596368"/>
    </source>
</evidence>
<protein>
    <submittedName>
        <fullName evidence="2">Universal stress protein</fullName>
    </submittedName>
</protein>
<dbReference type="Pfam" id="PF00582">
    <property type="entry name" value="Usp"/>
    <property type="match status" value="1"/>
</dbReference>
<dbReference type="AlphaFoldDB" id="A0ABD5XTM3"/>
<keyword evidence="3" id="KW-1185">Reference proteome</keyword>
<dbReference type="EMBL" id="JBHSZG010000008">
    <property type="protein sequence ID" value="MFC7137941.1"/>
    <property type="molecule type" value="Genomic_DNA"/>
</dbReference>
<evidence type="ECO:0000259" key="1">
    <source>
        <dbReference type="Pfam" id="PF00582"/>
    </source>
</evidence>
<dbReference type="InterPro" id="IPR006016">
    <property type="entry name" value="UspA"/>
</dbReference>
<dbReference type="SUPFAM" id="SSF52402">
    <property type="entry name" value="Adenine nucleotide alpha hydrolases-like"/>
    <property type="match status" value="1"/>
</dbReference>
<dbReference type="Proteomes" id="UP001596368">
    <property type="component" value="Unassembled WGS sequence"/>
</dbReference>
<dbReference type="InterPro" id="IPR014729">
    <property type="entry name" value="Rossmann-like_a/b/a_fold"/>
</dbReference>
<organism evidence="2 3">
    <name type="scientific">Halobaculum litoreum</name>
    <dbReference type="NCBI Taxonomy" id="3031998"/>
    <lineage>
        <taxon>Archaea</taxon>
        <taxon>Methanobacteriati</taxon>
        <taxon>Methanobacteriota</taxon>
        <taxon>Stenosarchaea group</taxon>
        <taxon>Halobacteria</taxon>
        <taxon>Halobacteriales</taxon>
        <taxon>Haloferacaceae</taxon>
        <taxon>Halobaculum</taxon>
    </lineage>
</organism>
<accession>A0ABD5XTM3</accession>
<gene>
    <name evidence="2" type="ORF">ACFQRB_18830</name>
</gene>
<comment type="caution">
    <text evidence="2">The sequence shown here is derived from an EMBL/GenBank/DDBJ whole genome shotgun (WGS) entry which is preliminary data.</text>
</comment>